<gene>
    <name evidence="5" type="ORF">UY3_04917</name>
</gene>
<evidence type="ECO:0000313" key="5">
    <source>
        <dbReference type="EMBL" id="EMP37852.1"/>
    </source>
</evidence>
<dbReference type="GO" id="GO:0046872">
    <property type="term" value="F:metal ion binding"/>
    <property type="evidence" value="ECO:0007669"/>
    <property type="project" value="UniProtKB-KW"/>
</dbReference>
<evidence type="ECO:0000256" key="2">
    <source>
        <dbReference type="ARBA" id="ARBA00022723"/>
    </source>
</evidence>
<dbReference type="STRING" id="8469.M7CB15"/>
<evidence type="ECO:0000256" key="3">
    <source>
        <dbReference type="ARBA" id="ARBA00023054"/>
    </source>
</evidence>
<dbReference type="PANTHER" id="PTHR23337">
    <property type="entry name" value="ZINC FINGER CW-TYPE COILED-COIL DOMAIN PROTEIN 1"/>
    <property type="match status" value="1"/>
</dbReference>
<dbReference type="EMBL" id="KB521139">
    <property type="protein sequence ID" value="EMP37852.1"/>
    <property type="molecule type" value="Genomic_DNA"/>
</dbReference>
<protein>
    <submittedName>
        <fullName evidence="5">MORC family CW-type zinc finger protein 1</fullName>
    </submittedName>
</protein>
<comment type="subcellular location">
    <subcellularLocation>
        <location evidence="1">Nucleus</location>
    </subcellularLocation>
</comment>
<sequence>MYSSRPSPGAATRATAATLLFILTLTLINLAQMIVPITSWSRSTRKPVIGDLEKFTIQTSIIFKYSPFKSETELLQQFDAIYGRSGTFIVIYNLKLMLSGEPELDIRTDSVDILIAGLLDKAFLEQLTFLNLVEGLGFTAIVLGSNATSSYPNTENSSF</sequence>
<dbReference type="Proteomes" id="UP000031443">
    <property type="component" value="Unassembled WGS sequence"/>
</dbReference>
<evidence type="ECO:0000313" key="6">
    <source>
        <dbReference type="Proteomes" id="UP000031443"/>
    </source>
</evidence>
<evidence type="ECO:0000256" key="1">
    <source>
        <dbReference type="ARBA" id="ARBA00004123"/>
    </source>
</evidence>
<dbReference type="PANTHER" id="PTHR23337:SF6">
    <property type="entry name" value="MORC FAMILY CW-TYPE ZINC FINGER PROTEIN 1"/>
    <property type="match status" value="1"/>
</dbReference>
<keyword evidence="2" id="KW-0479">Metal-binding</keyword>
<reference evidence="6" key="1">
    <citation type="journal article" date="2013" name="Nat. Genet.">
        <title>The draft genomes of soft-shell turtle and green sea turtle yield insights into the development and evolution of the turtle-specific body plan.</title>
        <authorList>
            <person name="Wang Z."/>
            <person name="Pascual-Anaya J."/>
            <person name="Zadissa A."/>
            <person name="Li W."/>
            <person name="Niimura Y."/>
            <person name="Huang Z."/>
            <person name="Li C."/>
            <person name="White S."/>
            <person name="Xiong Z."/>
            <person name="Fang D."/>
            <person name="Wang B."/>
            <person name="Ming Y."/>
            <person name="Chen Y."/>
            <person name="Zheng Y."/>
            <person name="Kuraku S."/>
            <person name="Pignatelli M."/>
            <person name="Herrero J."/>
            <person name="Beal K."/>
            <person name="Nozawa M."/>
            <person name="Li Q."/>
            <person name="Wang J."/>
            <person name="Zhang H."/>
            <person name="Yu L."/>
            <person name="Shigenobu S."/>
            <person name="Wang J."/>
            <person name="Liu J."/>
            <person name="Flicek P."/>
            <person name="Searle S."/>
            <person name="Wang J."/>
            <person name="Kuratani S."/>
            <person name="Yin Y."/>
            <person name="Aken B."/>
            <person name="Zhang G."/>
            <person name="Irie N."/>
        </authorList>
    </citation>
    <scope>NUCLEOTIDE SEQUENCE [LARGE SCALE GENOMIC DNA]</scope>
</reference>
<dbReference type="AlphaFoldDB" id="M7CB15"/>
<proteinExistence type="predicted"/>
<keyword evidence="6" id="KW-1185">Reference proteome</keyword>
<name>M7CB15_CHEMY</name>
<dbReference type="eggNOG" id="KOG1845">
    <property type="taxonomic scope" value="Eukaryota"/>
</dbReference>
<evidence type="ECO:0000256" key="4">
    <source>
        <dbReference type="ARBA" id="ARBA00023242"/>
    </source>
</evidence>
<keyword evidence="4" id="KW-0539">Nucleus</keyword>
<keyword evidence="3" id="KW-0175">Coiled coil</keyword>
<organism evidence="5 6">
    <name type="scientific">Chelonia mydas</name>
    <name type="common">Green sea-turtle</name>
    <name type="synonym">Chelonia agassizi</name>
    <dbReference type="NCBI Taxonomy" id="8469"/>
    <lineage>
        <taxon>Eukaryota</taxon>
        <taxon>Metazoa</taxon>
        <taxon>Chordata</taxon>
        <taxon>Craniata</taxon>
        <taxon>Vertebrata</taxon>
        <taxon>Euteleostomi</taxon>
        <taxon>Archelosauria</taxon>
        <taxon>Testudinata</taxon>
        <taxon>Testudines</taxon>
        <taxon>Cryptodira</taxon>
        <taxon>Durocryptodira</taxon>
        <taxon>Americhelydia</taxon>
        <taxon>Chelonioidea</taxon>
        <taxon>Cheloniidae</taxon>
        <taxon>Chelonia</taxon>
    </lineage>
</organism>
<dbReference type="GO" id="GO:0005634">
    <property type="term" value="C:nucleus"/>
    <property type="evidence" value="ECO:0007669"/>
    <property type="project" value="UniProtKB-SubCell"/>
</dbReference>
<accession>M7CB15</accession>